<dbReference type="RefSeq" id="WP_092504159.1">
    <property type="nucleotide sequence ID" value="NZ_LT629695.1"/>
</dbReference>
<dbReference type="AlphaFoldDB" id="A0A1G8DLN8"/>
<keyword evidence="1" id="KW-0472">Membrane</keyword>
<dbReference type="Proteomes" id="UP000198822">
    <property type="component" value="Chromosome I"/>
</dbReference>
<evidence type="ECO:0000313" key="2">
    <source>
        <dbReference type="EMBL" id="SDH58596.1"/>
    </source>
</evidence>
<keyword evidence="1" id="KW-0812">Transmembrane</keyword>
<keyword evidence="3" id="KW-1185">Reference proteome</keyword>
<proteinExistence type="predicted"/>
<dbReference type="EMBL" id="LT629695">
    <property type="protein sequence ID" value="SDH58596.1"/>
    <property type="molecule type" value="Genomic_DNA"/>
</dbReference>
<feature type="transmembrane region" description="Helical" evidence="1">
    <location>
        <begin position="7"/>
        <end position="26"/>
    </location>
</feature>
<gene>
    <name evidence="2" type="ORF">SAMN04489720_1693</name>
</gene>
<dbReference type="STRING" id="399736.SAMN04489720_1693"/>
<evidence type="ECO:0000313" key="3">
    <source>
        <dbReference type="Proteomes" id="UP000198822"/>
    </source>
</evidence>
<organism evidence="2 3">
    <name type="scientific">Agrococcus jejuensis</name>
    <dbReference type="NCBI Taxonomy" id="399736"/>
    <lineage>
        <taxon>Bacteria</taxon>
        <taxon>Bacillati</taxon>
        <taxon>Actinomycetota</taxon>
        <taxon>Actinomycetes</taxon>
        <taxon>Micrococcales</taxon>
        <taxon>Microbacteriaceae</taxon>
        <taxon>Agrococcus</taxon>
    </lineage>
</organism>
<sequence length="133" mass="13706">MAERTRILTSAASIASSGAFTLIPIGRLPRGARWGIGVGLSFVPAAVAASLAHRRMRERVASERIPTTAGVGVAVGAVSLGAWEASARVDRAVDEALVRRGVRRPRVVMAIGAAAIAGAIELLDVVASRRAEG</sequence>
<feature type="transmembrane region" description="Helical" evidence="1">
    <location>
        <begin position="32"/>
        <end position="53"/>
    </location>
</feature>
<feature type="transmembrane region" description="Helical" evidence="1">
    <location>
        <begin position="107"/>
        <end position="127"/>
    </location>
</feature>
<accession>A0A1G8DLN8</accession>
<protein>
    <submittedName>
        <fullName evidence="2">Uncharacterized protein</fullName>
    </submittedName>
</protein>
<evidence type="ECO:0000256" key="1">
    <source>
        <dbReference type="SAM" id="Phobius"/>
    </source>
</evidence>
<keyword evidence="1" id="KW-1133">Transmembrane helix</keyword>
<dbReference type="OrthoDB" id="9917821at2"/>
<name>A0A1G8DLN8_9MICO</name>
<feature type="transmembrane region" description="Helical" evidence="1">
    <location>
        <begin position="65"/>
        <end position="83"/>
    </location>
</feature>
<reference evidence="3" key="1">
    <citation type="submission" date="2016-10" db="EMBL/GenBank/DDBJ databases">
        <authorList>
            <person name="Varghese N."/>
            <person name="Submissions S."/>
        </authorList>
    </citation>
    <scope>NUCLEOTIDE SEQUENCE [LARGE SCALE GENOMIC DNA]</scope>
    <source>
        <strain evidence="3">DSM 22002</strain>
    </source>
</reference>